<sequence length="92" mass="10789">MGKSVAAWIEKGSRIKDIDPQISELLVAAFRLEFYRQFYKDKKIWPRLVTGPAAPRKIKNSYMNNTWGETAANSWCPKDFYDVRIEKNLDFD</sequence>
<comment type="caution">
    <text evidence="1">The sequence shown here is derived from an EMBL/GenBank/DDBJ whole genome shotgun (WGS) entry which is preliminary data.</text>
</comment>
<evidence type="ECO:0000313" key="1">
    <source>
        <dbReference type="EMBL" id="KAL0103927.1"/>
    </source>
</evidence>
<organism evidence="1 2">
    <name type="scientific">Cardiocondyla obscurior</name>
    <dbReference type="NCBI Taxonomy" id="286306"/>
    <lineage>
        <taxon>Eukaryota</taxon>
        <taxon>Metazoa</taxon>
        <taxon>Ecdysozoa</taxon>
        <taxon>Arthropoda</taxon>
        <taxon>Hexapoda</taxon>
        <taxon>Insecta</taxon>
        <taxon>Pterygota</taxon>
        <taxon>Neoptera</taxon>
        <taxon>Endopterygota</taxon>
        <taxon>Hymenoptera</taxon>
        <taxon>Apocrita</taxon>
        <taxon>Aculeata</taxon>
        <taxon>Formicoidea</taxon>
        <taxon>Formicidae</taxon>
        <taxon>Myrmicinae</taxon>
        <taxon>Cardiocondyla</taxon>
    </lineage>
</organism>
<evidence type="ECO:0000313" key="2">
    <source>
        <dbReference type="Proteomes" id="UP001430953"/>
    </source>
</evidence>
<reference evidence="1 2" key="1">
    <citation type="submission" date="2023-03" db="EMBL/GenBank/DDBJ databases">
        <title>High recombination rates correlate with genetic variation in Cardiocondyla obscurior ants.</title>
        <authorList>
            <person name="Errbii M."/>
        </authorList>
    </citation>
    <scope>NUCLEOTIDE SEQUENCE [LARGE SCALE GENOMIC DNA]</scope>
    <source>
        <strain evidence="1">Alpha-2009</strain>
        <tissue evidence="1">Whole body</tissue>
    </source>
</reference>
<gene>
    <name evidence="1" type="ORF">PUN28_016942</name>
</gene>
<keyword evidence="2" id="KW-1185">Reference proteome</keyword>
<accession>A0AAW2EPZ6</accession>
<name>A0AAW2EPZ6_9HYME</name>
<dbReference type="EMBL" id="JADYXP020000020">
    <property type="protein sequence ID" value="KAL0103927.1"/>
    <property type="molecule type" value="Genomic_DNA"/>
</dbReference>
<proteinExistence type="predicted"/>
<dbReference type="AlphaFoldDB" id="A0AAW2EPZ6"/>
<protein>
    <submittedName>
        <fullName evidence="1">Uncharacterized protein</fullName>
    </submittedName>
</protein>
<dbReference type="Proteomes" id="UP001430953">
    <property type="component" value="Unassembled WGS sequence"/>
</dbReference>